<gene>
    <name evidence="2" type="ORF">CLV78_1178</name>
</gene>
<dbReference type="AlphaFoldDB" id="A0A2T0RF65"/>
<comment type="caution">
    <text evidence="2">The sequence shown here is derived from an EMBL/GenBank/DDBJ whole genome shotgun (WGS) entry which is preliminary data.</text>
</comment>
<evidence type="ECO:0008006" key="4">
    <source>
        <dbReference type="Google" id="ProtNLM"/>
    </source>
</evidence>
<protein>
    <recommendedName>
        <fullName evidence="4">Beta-barrel porin 2</fullName>
    </recommendedName>
</protein>
<dbReference type="Proteomes" id="UP000239480">
    <property type="component" value="Unassembled WGS sequence"/>
</dbReference>
<feature type="signal peptide" evidence="1">
    <location>
        <begin position="1"/>
        <end position="28"/>
    </location>
</feature>
<evidence type="ECO:0000313" key="2">
    <source>
        <dbReference type="EMBL" id="PRY19844.1"/>
    </source>
</evidence>
<organism evidence="2 3">
    <name type="scientific">Aliiruegeria haliotis</name>
    <dbReference type="NCBI Taxonomy" id="1280846"/>
    <lineage>
        <taxon>Bacteria</taxon>
        <taxon>Pseudomonadati</taxon>
        <taxon>Pseudomonadota</taxon>
        <taxon>Alphaproteobacteria</taxon>
        <taxon>Rhodobacterales</taxon>
        <taxon>Roseobacteraceae</taxon>
        <taxon>Aliiruegeria</taxon>
    </lineage>
</organism>
<keyword evidence="1" id="KW-0732">Signal</keyword>
<keyword evidence="3" id="KW-1185">Reference proteome</keyword>
<feature type="chain" id="PRO_5015724649" description="Beta-barrel porin 2" evidence="1">
    <location>
        <begin position="29"/>
        <end position="464"/>
    </location>
</feature>
<proteinExistence type="predicted"/>
<sequence>MRTGRREFLGQKACLGAIAGCLATFASAQTTTESATEGFFDLSTGYYFSDNYDALENPTGNTYLWRTDATLGYASETRSEQFSAEAGTTLELGEYGEDDGENGGFLNPFFQVSYDRQGYNANLETELSYRQSENRFDRKFQPQTGRDLIVDQGTRRDLRFAATLAGGNGTPTTSEATLQFRQTRYQDTTDPDLTDRDTLLFNGRLELAATRTAQLFGVLDYYDRDDIEDLKSDEIRKGVGLGINVELNPRLAFYGAARYESNALTQTVGSERVTTERHEPTLDLRLTQDMKNGNLRTRLRSRLESTGVQTDLSFGRALDLIHGSVDLTIGATRTSSGTVTPVGSIDWTRDYKTSALQVVFRSAVRTNDDDEDTVDSRLNVNYAQELTQLTGMELSLGLYSSDPLDDGGENRERADFSASLYREINEDWRIRAGYTHNYAFDRVDELIAENVFFATLDRNFTFRP</sequence>
<dbReference type="EMBL" id="PVTD01000017">
    <property type="protein sequence ID" value="PRY19844.1"/>
    <property type="molecule type" value="Genomic_DNA"/>
</dbReference>
<evidence type="ECO:0000313" key="3">
    <source>
        <dbReference type="Proteomes" id="UP000239480"/>
    </source>
</evidence>
<accession>A0A2T0RF65</accession>
<name>A0A2T0RF65_9RHOB</name>
<evidence type="ECO:0000256" key="1">
    <source>
        <dbReference type="SAM" id="SignalP"/>
    </source>
</evidence>
<reference evidence="2 3" key="1">
    <citation type="submission" date="2018-03" db="EMBL/GenBank/DDBJ databases">
        <title>Genomic Encyclopedia of Archaeal and Bacterial Type Strains, Phase II (KMG-II): from individual species to whole genera.</title>
        <authorList>
            <person name="Goeker M."/>
        </authorList>
    </citation>
    <scope>NUCLEOTIDE SEQUENCE [LARGE SCALE GENOMIC DNA]</scope>
    <source>
        <strain evidence="2 3">DSM 29328</strain>
    </source>
</reference>